<sequence>MNRGHARLHEWGLDAARVQPTDRVLDIGCGGGRAISRILLLTRREVAGVDHSATAVQTTLRVNRAAARSGRLRAVEGSAESLPFRDSFFDVVTAFETVYFWPGLPAALAEACRRTHHRARPGLGRDADAPGGRPLPRGGSHLRAPAPAVEPGHRGPQPRLLDSVSCAVSCAAPESGTDLVQRPDGPTTGA</sequence>
<organism evidence="4 5">
    <name type="scientific">Actinomyces howellii</name>
    <dbReference type="NCBI Taxonomy" id="52771"/>
    <lineage>
        <taxon>Bacteria</taxon>
        <taxon>Bacillati</taxon>
        <taxon>Actinomycetota</taxon>
        <taxon>Actinomycetes</taxon>
        <taxon>Actinomycetales</taxon>
        <taxon>Actinomycetaceae</taxon>
        <taxon>Actinomyces</taxon>
    </lineage>
</organism>
<proteinExistence type="predicted"/>
<dbReference type="GO" id="GO:0003838">
    <property type="term" value="F:sterol 24-C-methyltransferase activity"/>
    <property type="evidence" value="ECO:0007669"/>
    <property type="project" value="TreeGrafter"/>
</dbReference>
<name>A0A448HED1_9ACTO</name>
<feature type="domain" description="Methyltransferase type 11" evidence="3">
    <location>
        <begin position="25"/>
        <end position="114"/>
    </location>
</feature>
<dbReference type="EC" id="2.1.1.-" evidence="4"/>
<dbReference type="Proteomes" id="UP000266895">
    <property type="component" value="Chromosome"/>
</dbReference>
<evidence type="ECO:0000256" key="2">
    <source>
        <dbReference type="SAM" id="MobiDB-lite"/>
    </source>
</evidence>
<dbReference type="Pfam" id="PF08241">
    <property type="entry name" value="Methyltransf_11"/>
    <property type="match status" value="1"/>
</dbReference>
<dbReference type="EMBL" id="LR134350">
    <property type="protein sequence ID" value="VEG26258.1"/>
    <property type="molecule type" value="Genomic_DNA"/>
</dbReference>
<evidence type="ECO:0000256" key="1">
    <source>
        <dbReference type="ARBA" id="ARBA00022679"/>
    </source>
</evidence>
<dbReference type="GO" id="GO:0016126">
    <property type="term" value="P:sterol biosynthetic process"/>
    <property type="evidence" value="ECO:0007669"/>
    <property type="project" value="TreeGrafter"/>
</dbReference>
<dbReference type="InterPro" id="IPR050447">
    <property type="entry name" value="Erg6_SMT_methyltransf"/>
</dbReference>
<dbReference type="GO" id="GO:0032259">
    <property type="term" value="P:methylation"/>
    <property type="evidence" value="ECO:0007669"/>
    <property type="project" value="UniProtKB-KW"/>
</dbReference>
<dbReference type="OrthoDB" id="9797252at2"/>
<evidence type="ECO:0000259" key="3">
    <source>
        <dbReference type="Pfam" id="PF08241"/>
    </source>
</evidence>
<gene>
    <name evidence="4" type="primary">rebM</name>
    <name evidence="4" type="ORF">NCTC11636_00434</name>
</gene>
<dbReference type="InterPro" id="IPR013216">
    <property type="entry name" value="Methyltransf_11"/>
</dbReference>
<dbReference type="PANTHER" id="PTHR44068">
    <property type="entry name" value="ZGC:194242"/>
    <property type="match status" value="1"/>
</dbReference>
<feature type="region of interest" description="Disordered" evidence="2">
    <location>
        <begin position="119"/>
        <end position="160"/>
    </location>
</feature>
<evidence type="ECO:0000313" key="5">
    <source>
        <dbReference type="Proteomes" id="UP000266895"/>
    </source>
</evidence>
<evidence type="ECO:0000313" key="4">
    <source>
        <dbReference type="EMBL" id="VEG26258.1"/>
    </source>
</evidence>
<dbReference type="PANTHER" id="PTHR44068:SF1">
    <property type="entry name" value="HYPOTHETICAL LOC100005854"/>
    <property type="match status" value="1"/>
</dbReference>
<reference evidence="4 5" key="1">
    <citation type="submission" date="2018-12" db="EMBL/GenBank/DDBJ databases">
        <authorList>
            <consortium name="Pathogen Informatics"/>
        </authorList>
    </citation>
    <scope>NUCLEOTIDE SEQUENCE [LARGE SCALE GENOMIC DNA]</scope>
    <source>
        <strain evidence="4 5">NCTC11636</strain>
    </source>
</reference>
<keyword evidence="1 4" id="KW-0808">Transferase</keyword>
<keyword evidence="4" id="KW-0489">Methyltransferase</keyword>
<protein>
    <submittedName>
        <fullName evidence="4">Rebeccamycin O-methyltransferase</fullName>
        <ecNumber evidence="4">2.1.1.-</ecNumber>
    </submittedName>
</protein>
<dbReference type="SUPFAM" id="SSF53335">
    <property type="entry name" value="S-adenosyl-L-methionine-dependent methyltransferases"/>
    <property type="match status" value="1"/>
</dbReference>
<dbReference type="InterPro" id="IPR029063">
    <property type="entry name" value="SAM-dependent_MTases_sf"/>
</dbReference>
<dbReference type="CDD" id="cd02440">
    <property type="entry name" value="AdoMet_MTases"/>
    <property type="match status" value="1"/>
</dbReference>
<dbReference type="AlphaFoldDB" id="A0A448HED1"/>
<keyword evidence="5" id="KW-1185">Reference proteome</keyword>
<accession>A0A448HED1</accession>
<dbReference type="Gene3D" id="3.40.50.150">
    <property type="entry name" value="Vaccinia Virus protein VP39"/>
    <property type="match status" value="1"/>
</dbReference>
<dbReference type="KEGG" id="ahw:NCTC11636_00434"/>